<proteinExistence type="evidence at transcript level"/>
<dbReference type="GO" id="GO:0006508">
    <property type="term" value="P:proteolysis"/>
    <property type="evidence" value="ECO:0007669"/>
    <property type="project" value="UniProtKB-KW"/>
</dbReference>
<comment type="similarity">
    <text evidence="1">Belongs to the peptidase C48 family.</text>
</comment>
<keyword evidence="3" id="KW-0378">Hydrolase</keyword>
<name>F1L290_ASCSU</name>
<dbReference type="Pfam" id="PF02902">
    <property type="entry name" value="Peptidase_C48"/>
    <property type="match status" value="1"/>
</dbReference>
<protein>
    <submittedName>
        <fullName evidence="6">Thiol protease ulp-4</fullName>
    </submittedName>
</protein>
<organism evidence="6">
    <name type="scientific">Ascaris suum</name>
    <name type="common">Pig roundworm</name>
    <name type="synonym">Ascaris lumbricoides</name>
    <dbReference type="NCBI Taxonomy" id="6253"/>
    <lineage>
        <taxon>Eukaryota</taxon>
        <taxon>Metazoa</taxon>
        <taxon>Ecdysozoa</taxon>
        <taxon>Nematoda</taxon>
        <taxon>Chromadorea</taxon>
        <taxon>Rhabditida</taxon>
        <taxon>Spirurina</taxon>
        <taxon>Ascaridomorpha</taxon>
        <taxon>Ascaridoidea</taxon>
        <taxon>Ascarididae</taxon>
        <taxon>Ascaris</taxon>
    </lineage>
</organism>
<dbReference type="SUPFAM" id="SSF54001">
    <property type="entry name" value="Cysteine proteinases"/>
    <property type="match status" value="1"/>
</dbReference>
<evidence type="ECO:0000256" key="2">
    <source>
        <dbReference type="ARBA" id="ARBA00022670"/>
    </source>
</evidence>
<evidence type="ECO:0000256" key="4">
    <source>
        <dbReference type="ARBA" id="ARBA00022807"/>
    </source>
</evidence>
<keyword evidence="4" id="KW-0788">Thiol protease</keyword>
<dbReference type="GO" id="GO:0016926">
    <property type="term" value="P:protein desumoylation"/>
    <property type="evidence" value="ECO:0007669"/>
    <property type="project" value="UniProtKB-ARBA"/>
</dbReference>
<dbReference type="AlphaFoldDB" id="F1L290"/>
<dbReference type="MEROPS" id="C48.A16"/>
<dbReference type="PROSITE" id="PS50600">
    <property type="entry name" value="ULP_PROTEASE"/>
    <property type="match status" value="1"/>
</dbReference>
<dbReference type="Gene3D" id="3.30.310.130">
    <property type="entry name" value="Ubiquitin-related"/>
    <property type="match status" value="1"/>
</dbReference>
<dbReference type="EMBL" id="JI169986">
    <property type="protein sequence ID" value="ADY44244.1"/>
    <property type="molecule type" value="mRNA"/>
</dbReference>
<evidence type="ECO:0000313" key="6">
    <source>
        <dbReference type="EMBL" id="ADY44244.1"/>
    </source>
</evidence>
<dbReference type="InterPro" id="IPR003653">
    <property type="entry name" value="Peptidase_C48_C"/>
</dbReference>
<reference evidence="6" key="1">
    <citation type="journal article" date="2011" name="Genome Res.">
        <title>Deep small RNA sequencing from the nematode Ascaris reveals conservation, functional diversification, and novel developmental profiles.</title>
        <authorList>
            <person name="Wang J."/>
            <person name="Czech B."/>
            <person name="Crunk A."/>
            <person name="Wallace A."/>
            <person name="Mitreva M."/>
            <person name="Hannon G.J."/>
            <person name="Davis R.E."/>
        </authorList>
    </citation>
    <scope>NUCLEOTIDE SEQUENCE</scope>
</reference>
<evidence type="ECO:0000259" key="5">
    <source>
        <dbReference type="PROSITE" id="PS50600"/>
    </source>
</evidence>
<evidence type="ECO:0000256" key="3">
    <source>
        <dbReference type="ARBA" id="ARBA00022801"/>
    </source>
</evidence>
<evidence type="ECO:0000256" key="1">
    <source>
        <dbReference type="ARBA" id="ARBA00005234"/>
    </source>
</evidence>
<accession>F1L290</accession>
<sequence length="384" mass="44649">MKISKFSNPKIYDPISVTNISTREVHPHRWIHGGCAYFKRSANSRTLCRYRRHKLITSQYTGKRDVKCEFVKQSDVEVQVWDGEEEVLRIRFPLLQMRIRVADFVSLAQGALLTDAIIDFYLNHIVAHMLPDHITSQIHVLPSMLWHRLTTSTNPFEEINVRNSDSIRPFSKECRTYVNFWFEQVDIFDADFLVIPVIERQHWMLAIVCSPSLSIKKSVENDNHPSTGSPLIIVFDSQQDRDSKIIENVIVNTIRQLLGYVFNRRIKRSEEEVFQAEMLKCVIPSNLPQQENNVDCGIFILEYARCFLLNQPSVECLSDGTFDFAVTYPQFRVKNRRNEIQKAILSLCVNAQMWRSLVETVEVDPKDLSKEVLEKVEEVCATSY</sequence>
<dbReference type="PANTHER" id="PTHR46915:SF2">
    <property type="entry name" value="UBIQUITIN-LIKE PROTEASE 4"/>
    <property type="match status" value="1"/>
</dbReference>
<dbReference type="PANTHER" id="PTHR46915">
    <property type="entry name" value="UBIQUITIN-LIKE PROTEASE 4-RELATED"/>
    <property type="match status" value="1"/>
</dbReference>
<dbReference type="InterPro" id="IPR038765">
    <property type="entry name" value="Papain-like_cys_pep_sf"/>
</dbReference>
<dbReference type="GO" id="GO:0008234">
    <property type="term" value="F:cysteine-type peptidase activity"/>
    <property type="evidence" value="ECO:0007669"/>
    <property type="project" value="UniProtKB-KW"/>
</dbReference>
<keyword evidence="2 6" id="KW-0645">Protease</keyword>
<dbReference type="Gene3D" id="1.10.418.20">
    <property type="match status" value="1"/>
</dbReference>
<feature type="domain" description="Ubiquitin-like protease family profile" evidence="5">
    <location>
        <begin position="97"/>
        <end position="307"/>
    </location>
</feature>